<dbReference type="SUPFAM" id="SSF50729">
    <property type="entry name" value="PH domain-like"/>
    <property type="match status" value="1"/>
</dbReference>
<organism evidence="2 3">
    <name type="scientific">Tegillarca granosa</name>
    <name type="common">Malaysian cockle</name>
    <name type="synonym">Anadara granosa</name>
    <dbReference type="NCBI Taxonomy" id="220873"/>
    <lineage>
        <taxon>Eukaryota</taxon>
        <taxon>Metazoa</taxon>
        <taxon>Spiralia</taxon>
        <taxon>Lophotrochozoa</taxon>
        <taxon>Mollusca</taxon>
        <taxon>Bivalvia</taxon>
        <taxon>Autobranchia</taxon>
        <taxon>Pteriomorphia</taxon>
        <taxon>Arcoida</taxon>
        <taxon>Arcoidea</taxon>
        <taxon>Arcidae</taxon>
        <taxon>Tegillarca</taxon>
    </lineage>
</organism>
<proteinExistence type="predicted"/>
<protein>
    <recommendedName>
        <fullName evidence="1">PH domain-containing protein</fullName>
    </recommendedName>
</protein>
<dbReference type="InterPro" id="IPR011993">
    <property type="entry name" value="PH-like_dom_sf"/>
</dbReference>
<evidence type="ECO:0000259" key="1">
    <source>
        <dbReference type="Pfam" id="PF00169"/>
    </source>
</evidence>
<evidence type="ECO:0000313" key="3">
    <source>
        <dbReference type="Proteomes" id="UP001217089"/>
    </source>
</evidence>
<dbReference type="InterPro" id="IPR036860">
    <property type="entry name" value="SH2_dom_sf"/>
</dbReference>
<dbReference type="Pfam" id="PF00169">
    <property type="entry name" value="PH"/>
    <property type="match status" value="1"/>
</dbReference>
<name>A0ABQ9FUR7_TEGGR</name>
<evidence type="ECO:0000313" key="2">
    <source>
        <dbReference type="EMBL" id="KAJ8319438.1"/>
    </source>
</evidence>
<sequence length="146" mass="17215">MSVELERLRCDKSVKHFNITWTGSVFKFGHGEFQSIDELIQHFANKPLIGAESGQLTLLNFPYPRAIDEPNMYDTIRVHAEFSTADDFSRGPEFSTWRTRWFVLQKNTIAYYKSKLDSHYIRCLDLNECQECVRDYSKKGKFNVFR</sequence>
<dbReference type="Gene3D" id="2.30.29.30">
    <property type="entry name" value="Pleckstrin-homology domain (PH domain)/Phosphotyrosine-binding domain (PTB)"/>
    <property type="match status" value="1"/>
</dbReference>
<gene>
    <name evidence="2" type="ORF">KUTeg_004529</name>
</gene>
<accession>A0ABQ9FUR7</accession>
<dbReference type="EMBL" id="JARBDR010000214">
    <property type="protein sequence ID" value="KAJ8319438.1"/>
    <property type="molecule type" value="Genomic_DNA"/>
</dbReference>
<dbReference type="InterPro" id="IPR001849">
    <property type="entry name" value="PH_domain"/>
</dbReference>
<dbReference type="PANTHER" id="PTHR14336">
    <property type="entry name" value="TANDEM PH DOMAIN CONTAINING PROTEIN"/>
    <property type="match status" value="1"/>
</dbReference>
<comment type="caution">
    <text evidence="2">The sequence shown here is derived from an EMBL/GenBank/DDBJ whole genome shotgun (WGS) entry which is preliminary data.</text>
</comment>
<dbReference type="PANTHER" id="PTHR14336:SF15">
    <property type="entry name" value="DUAL ADAPTER FOR PHOSPHOTYROSINE AND 3-PHOSPHOTYROSINE AND 3-PHOSPHOINOSITIDE"/>
    <property type="match status" value="1"/>
</dbReference>
<reference evidence="2 3" key="1">
    <citation type="submission" date="2022-12" db="EMBL/GenBank/DDBJ databases">
        <title>Chromosome-level genome of Tegillarca granosa.</title>
        <authorList>
            <person name="Kim J."/>
        </authorList>
    </citation>
    <scope>NUCLEOTIDE SEQUENCE [LARGE SCALE GENOMIC DNA]</scope>
    <source>
        <strain evidence="2">Teg-2019</strain>
        <tissue evidence="2">Adductor muscle</tissue>
    </source>
</reference>
<dbReference type="Proteomes" id="UP001217089">
    <property type="component" value="Unassembled WGS sequence"/>
</dbReference>
<dbReference type="Gene3D" id="3.30.505.10">
    <property type="entry name" value="SH2 domain"/>
    <property type="match status" value="1"/>
</dbReference>
<keyword evidence="3" id="KW-1185">Reference proteome</keyword>
<feature type="domain" description="PH" evidence="1">
    <location>
        <begin position="91"/>
        <end position="134"/>
    </location>
</feature>
<dbReference type="InterPro" id="IPR051707">
    <property type="entry name" value="PI-Interact_SigTrans_Reg"/>
</dbReference>
<dbReference type="SUPFAM" id="SSF55550">
    <property type="entry name" value="SH2 domain"/>
    <property type="match status" value="1"/>
</dbReference>